<dbReference type="InterPro" id="IPR003362">
    <property type="entry name" value="Bact_transf"/>
</dbReference>
<evidence type="ECO:0000313" key="5">
    <source>
        <dbReference type="Proteomes" id="UP001500840"/>
    </source>
</evidence>
<accession>A0ABP8NC62</accession>
<dbReference type="Pfam" id="PF02397">
    <property type="entry name" value="Bac_transf"/>
    <property type="match status" value="1"/>
</dbReference>
<evidence type="ECO:0000259" key="3">
    <source>
        <dbReference type="Pfam" id="PF02397"/>
    </source>
</evidence>
<evidence type="ECO:0000256" key="1">
    <source>
        <dbReference type="ARBA" id="ARBA00006464"/>
    </source>
</evidence>
<dbReference type="Proteomes" id="UP001500840">
    <property type="component" value="Unassembled WGS sequence"/>
</dbReference>
<keyword evidence="5" id="KW-1185">Reference proteome</keyword>
<keyword evidence="2" id="KW-0472">Membrane</keyword>
<feature type="domain" description="Bacterial sugar transferase" evidence="3">
    <location>
        <begin position="35"/>
        <end position="223"/>
    </location>
</feature>
<dbReference type="EMBL" id="BAABGA010000064">
    <property type="protein sequence ID" value="GAA4462860.1"/>
    <property type="molecule type" value="Genomic_DNA"/>
</dbReference>
<keyword evidence="2" id="KW-1133">Transmembrane helix</keyword>
<comment type="similarity">
    <text evidence="1">Belongs to the bacterial sugar transferase family.</text>
</comment>
<sequence length="229" mass="25938">MLRLAIMTATLSNHSLIFTSGLPSIEGTDVYGHCKRILDVAISTLAIILCIPLIVLVAIAIKCEDGGKIFYWSPRVGRGGRRFQCLKFRSMVVDADKKKEAMRLLNQHADDRTFKLRHDPRITKVGRWIRRYSIDELPQFYNVLCGDMSVVGPRPALLEEVLRYNVLDYNRFDVLPGLTCIWQVSGRGDIPFDEQIVMDLEYIGCRSFSTDLKLIIKTIPVVLSGKGAY</sequence>
<organism evidence="4 5">
    <name type="scientific">Novipirellula rosea</name>
    <dbReference type="NCBI Taxonomy" id="1031540"/>
    <lineage>
        <taxon>Bacteria</taxon>
        <taxon>Pseudomonadati</taxon>
        <taxon>Planctomycetota</taxon>
        <taxon>Planctomycetia</taxon>
        <taxon>Pirellulales</taxon>
        <taxon>Pirellulaceae</taxon>
        <taxon>Novipirellula</taxon>
    </lineage>
</organism>
<evidence type="ECO:0000256" key="2">
    <source>
        <dbReference type="SAM" id="Phobius"/>
    </source>
</evidence>
<keyword evidence="2" id="KW-0812">Transmembrane</keyword>
<dbReference type="PANTHER" id="PTHR30576:SF10">
    <property type="entry name" value="SLL5057 PROTEIN"/>
    <property type="match status" value="1"/>
</dbReference>
<protein>
    <recommendedName>
        <fullName evidence="3">Bacterial sugar transferase domain-containing protein</fullName>
    </recommendedName>
</protein>
<comment type="caution">
    <text evidence="4">The sequence shown here is derived from an EMBL/GenBank/DDBJ whole genome shotgun (WGS) entry which is preliminary data.</text>
</comment>
<evidence type="ECO:0000313" key="4">
    <source>
        <dbReference type="EMBL" id="GAA4462860.1"/>
    </source>
</evidence>
<reference evidence="5" key="1">
    <citation type="journal article" date="2019" name="Int. J. Syst. Evol. Microbiol.">
        <title>The Global Catalogue of Microorganisms (GCM) 10K type strain sequencing project: providing services to taxonomists for standard genome sequencing and annotation.</title>
        <authorList>
            <consortium name="The Broad Institute Genomics Platform"/>
            <consortium name="The Broad Institute Genome Sequencing Center for Infectious Disease"/>
            <person name="Wu L."/>
            <person name="Ma J."/>
        </authorList>
    </citation>
    <scope>NUCLEOTIDE SEQUENCE [LARGE SCALE GENOMIC DNA]</scope>
    <source>
        <strain evidence="5">JCM 17759</strain>
    </source>
</reference>
<gene>
    <name evidence="4" type="ORF">GCM10023156_47270</name>
</gene>
<name>A0ABP8NC62_9BACT</name>
<feature type="transmembrane region" description="Helical" evidence="2">
    <location>
        <begin position="40"/>
        <end position="61"/>
    </location>
</feature>
<proteinExistence type="inferred from homology"/>
<dbReference type="PANTHER" id="PTHR30576">
    <property type="entry name" value="COLANIC BIOSYNTHESIS UDP-GLUCOSE LIPID CARRIER TRANSFERASE"/>
    <property type="match status" value="1"/>
</dbReference>